<accession>A0A9P0B8U4</accession>
<dbReference type="InterPro" id="IPR001841">
    <property type="entry name" value="Znf_RING"/>
</dbReference>
<dbReference type="Gene3D" id="3.30.40.10">
    <property type="entry name" value="Zinc/RING finger domain, C3HC4 (zinc finger)"/>
    <property type="match status" value="1"/>
</dbReference>
<dbReference type="GO" id="GO:0061630">
    <property type="term" value="F:ubiquitin protein ligase activity"/>
    <property type="evidence" value="ECO:0007669"/>
    <property type="project" value="UniProtKB-EC"/>
</dbReference>
<keyword evidence="14" id="KW-0576">Peroxisome</keyword>
<feature type="domain" description="RING-type" evidence="19">
    <location>
        <begin position="221"/>
        <end position="261"/>
    </location>
</feature>
<dbReference type="PANTHER" id="PTHR48178">
    <property type="entry name" value="PEROXISOME BIOGENESIS FACTOR 2"/>
    <property type="match status" value="1"/>
</dbReference>
<evidence type="ECO:0000256" key="3">
    <source>
        <dbReference type="ARBA" id="ARBA00008704"/>
    </source>
</evidence>
<keyword evidence="7" id="KW-0479">Metal-binding</keyword>
<reference evidence="20" key="1">
    <citation type="submission" date="2021-12" db="EMBL/GenBank/DDBJ databases">
        <authorList>
            <person name="King R."/>
        </authorList>
    </citation>
    <scope>NUCLEOTIDE SEQUENCE</scope>
</reference>
<dbReference type="GO" id="GO:0008270">
    <property type="term" value="F:zinc ion binding"/>
    <property type="evidence" value="ECO:0007669"/>
    <property type="project" value="UniProtKB-KW"/>
</dbReference>
<evidence type="ECO:0000256" key="15">
    <source>
        <dbReference type="ARBA" id="ARBA00032511"/>
    </source>
</evidence>
<sequence length="275" mass="32133">MSKYSLLRVTQINGIYLDNEINKLFIQLIQEATKNFPPGLTAPYDEEIKLLLRLAVLNYSIVKYGSTFGQQLLSIKYDEISTFKRYLYVFGCVMGYVKDKFEIWRPSHEINNHISRIYTILKIMDFINLSVFLKNGQKPLLIERFLGLNQVYSNENTQRQFDSKYLARELLWNGFIEIIVHVLPLINYHKVTRTIRNNNPFRQKPVYTTMSCRTITMHSKCAFCGENPTIPHHMGCAHIFCYVCLKGNQIADSKYECPVCEHRNPNILCDRVALI</sequence>
<evidence type="ECO:0000256" key="5">
    <source>
        <dbReference type="ARBA" id="ARBA00022679"/>
    </source>
</evidence>
<evidence type="ECO:0000256" key="10">
    <source>
        <dbReference type="ARBA" id="ARBA00022833"/>
    </source>
</evidence>
<keyword evidence="21" id="KW-1185">Reference proteome</keyword>
<evidence type="ECO:0000256" key="12">
    <source>
        <dbReference type="ARBA" id="ARBA00022989"/>
    </source>
</evidence>
<dbReference type="Proteomes" id="UP001154078">
    <property type="component" value="Chromosome 5"/>
</dbReference>
<dbReference type="AlphaFoldDB" id="A0A9P0B8U4"/>
<dbReference type="InterPro" id="IPR006845">
    <property type="entry name" value="Pex_N"/>
</dbReference>
<comment type="similarity">
    <text evidence="3">Belongs to the pex2/pex10/pex12 family.</text>
</comment>
<keyword evidence="9" id="KW-0833">Ubl conjugation pathway</keyword>
<evidence type="ECO:0000313" key="21">
    <source>
        <dbReference type="Proteomes" id="UP001154078"/>
    </source>
</evidence>
<comment type="subcellular location">
    <subcellularLocation>
        <location evidence="1">Peroxisome membrane</location>
        <topology evidence="1">Multi-pass membrane protein</topology>
    </subcellularLocation>
</comment>
<evidence type="ECO:0000256" key="14">
    <source>
        <dbReference type="ARBA" id="ARBA00023140"/>
    </source>
</evidence>
<dbReference type="GO" id="GO:0005778">
    <property type="term" value="C:peroxisomal membrane"/>
    <property type="evidence" value="ECO:0007669"/>
    <property type="project" value="UniProtKB-SubCell"/>
</dbReference>
<keyword evidence="12" id="KW-1133">Transmembrane helix</keyword>
<dbReference type="InterPro" id="IPR025654">
    <property type="entry name" value="PEX2/10"/>
</dbReference>
<evidence type="ECO:0000259" key="19">
    <source>
        <dbReference type="PROSITE" id="PS50089"/>
    </source>
</evidence>
<dbReference type="InterPro" id="IPR013083">
    <property type="entry name" value="Znf_RING/FYVE/PHD"/>
</dbReference>
<dbReference type="PROSITE" id="PS50089">
    <property type="entry name" value="ZF_RING_2"/>
    <property type="match status" value="1"/>
</dbReference>
<evidence type="ECO:0000256" key="6">
    <source>
        <dbReference type="ARBA" id="ARBA00022692"/>
    </source>
</evidence>
<dbReference type="OrthoDB" id="1701437at2759"/>
<keyword evidence="11" id="KW-0653">Protein transport</keyword>
<evidence type="ECO:0000256" key="17">
    <source>
        <dbReference type="ARBA" id="ARBA00034523"/>
    </source>
</evidence>
<protein>
    <recommendedName>
        <fullName evidence="17">RING-type E3 ubiquitin transferase (cysteine targeting)</fullName>
        <ecNumber evidence="17">2.3.2.36</ecNumber>
    </recommendedName>
    <alternativeName>
        <fullName evidence="15">Peroxin-2</fullName>
    </alternativeName>
</protein>
<evidence type="ECO:0000256" key="4">
    <source>
        <dbReference type="ARBA" id="ARBA00022448"/>
    </source>
</evidence>
<evidence type="ECO:0000313" key="20">
    <source>
        <dbReference type="EMBL" id="CAH0558051.1"/>
    </source>
</evidence>
<evidence type="ECO:0000256" key="8">
    <source>
        <dbReference type="ARBA" id="ARBA00022771"/>
    </source>
</evidence>
<evidence type="ECO:0000256" key="1">
    <source>
        <dbReference type="ARBA" id="ARBA00004585"/>
    </source>
</evidence>
<dbReference type="EC" id="2.3.2.36" evidence="17"/>
<comment type="catalytic activity">
    <reaction evidence="16">
        <text>[E2 ubiquitin-conjugating enzyme]-S-ubiquitinyl-L-cysteine + [acceptor protein]-L-cysteine = [E2 ubiquitin-conjugating enzyme]-L-cysteine + [acceptor protein]-S-ubiquitinyl-L-cysteine.</text>
        <dbReference type="EC" id="2.3.2.36"/>
    </reaction>
</comment>
<keyword evidence="8 18" id="KW-0863">Zinc-finger</keyword>
<evidence type="ECO:0000256" key="9">
    <source>
        <dbReference type="ARBA" id="ARBA00022786"/>
    </source>
</evidence>
<keyword evidence="13" id="KW-0472">Membrane</keyword>
<dbReference type="InterPro" id="IPR017907">
    <property type="entry name" value="Znf_RING_CS"/>
</dbReference>
<dbReference type="SUPFAM" id="SSF57850">
    <property type="entry name" value="RING/U-box"/>
    <property type="match status" value="1"/>
</dbReference>
<gene>
    <name evidence="20" type="ORF">MELIAE_LOCUS8606</name>
</gene>
<evidence type="ECO:0000256" key="13">
    <source>
        <dbReference type="ARBA" id="ARBA00023136"/>
    </source>
</evidence>
<dbReference type="SMART" id="SM00184">
    <property type="entry name" value="RING"/>
    <property type="match status" value="1"/>
</dbReference>
<dbReference type="GO" id="GO:0016558">
    <property type="term" value="P:protein import into peroxisome matrix"/>
    <property type="evidence" value="ECO:0007669"/>
    <property type="project" value="InterPro"/>
</dbReference>
<keyword evidence="6" id="KW-0812">Transmembrane</keyword>
<keyword evidence="5" id="KW-0808">Transferase</keyword>
<dbReference type="PROSITE" id="PS00518">
    <property type="entry name" value="ZF_RING_1"/>
    <property type="match status" value="1"/>
</dbReference>
<keyword evidence="10" id="KW-0862">Zinc</keyword>
<dbReference type="Pfam" id="PF04757">
    <property type="entry name" value="Pex2_Pex12"/>
    <property type="match status" value="1"/>
</dbReference>
<dbReference type="PANTHER" id="PTHR48178:SF1">
    <property type="entry name" value="PEROXISOME BIOGENESIS FACTOR 2"/>
    <property type="match status" value="1"/>
</dbReference>
<keyword evidence="4" id="KW-0813">Transport</keyword>
<evidence type="ECO:0000256" key="16">
    <source>
        <dbReference type="ARBA" id="ARBA00034438"/>
    </source>
</evidence>
<comment type="pathway">
    <text evidence="2">Protein modification; protein ubiquitination.</text>
</comment>
<proteinExistence type="inferred from homology"/>
<organism evidence="20 21">
    <name type="scientific">Brassicogethes aeneus</name>
    <name type="common">Rape pollen beetle</name>
    <name type="synonym">Meligethes aeneus</name>
    <dbReference type="NCBI Taxonomy" id="1431903"/>
    <lineage>
        <taxon>Eukaryota</taxon>
        <taxon>Metazoa</taxon>
        <taxon>Ecdysozoa</taxon>
        <taxon>Arthropoda</taxon>
        <taxon>Hexapoda</taxon>
        <taxon>Insecta</taxon>
        <taxon>Pterygota</taxon>
        <taxon>Neoptera</taxon>
        <taxon>Endopterygota</taxon>
        <taxon>Coleoptera</taxon>
        <taxon>Polyphaga</taxon>
        <taxon>Cucujiformia</taxon>
        <taxon>Nitidulidae</taxon>
        <taxon>Meligethinae</taxon>
        <taxon>Brassicogethes</taxon>
    </lineage>
</organism>
<evidence type="ECO:0000256" key="11">
    <source>
        <dbReference type="ARBA" id="ARBA00022927"/>
    </source>
</evidence>
<dbReference type="EMBL" id="OV121136">
    <property type="protein sequence ID" value="CAH0558051.1"/>
    <property type="molecule type" value="Genomic_DNA"/>
</dbReference>
<name>A0A9P0B8U4_BRAAE</name>
<evidence type="ECO:0000256" key="2">
    <source>
        <dbReference type="ARBA" id="ARBA00004906"/>
    </source>
</evidence>
<evidence type="ECO:0000256" key="7">
    <source>
        <dbReference type="ARBA" id="ARBA00022723"/>
    </source>
</evidence>
<evidence type="ECO:0000256" key="18">
    <source>
        <dbReference type="PROSITE-ProRule" id="PRU00175"/>
    </source>
</evidence>